<evidence type="ECO:0000256" key="1">
    <source>
        <dbReference type="SAM" id="Phobius"/>
    </source>
</evidence>
<dbReference type="EMBL" id="KV424032">
    <property type="protein sequence ID" value="KZT53657.1"/>
    <property type="molecule type" value="Genomic_DNA"/>
</dbReference>
<name>A0A165DW22_9BASI</name>
<keyword evidence="1" id="KW-0812">Transmembrane</keyword>
<feature type="transmembrane region" description="Helical" evidence="1">
    <location>
        <begin position="35"/>
        <end position="55"/>
    </location>
</feature>
<dbReference type="InParanoid" id="A0A165DW22"/>
<keyword evidence="1" id="KW-0472">Membrane</keyword>
<dbReference type="Proteomes" id="UP000076842">
    <property type="component" value="Unassembled WGS sequence"/>
</dbReference>
<keyword evidence="1" id="KW-1133">Transmembrane helix</keyword>
<dbReference type="AlphaFoldDB" id="A0A165DW22"/>
<reference evidence="2 3" key="1">
    <citation type="journal article" date="2016" name="Mol. Biol. Evol.">
        <title>Comparative Genomics of Early-Diverging Mushroom-Forming Fungi Provides Insights into the Origins of Lignocellulose Decay Capabilities.</title>
        <authorList>
            <person name="Nagy L.G."/>
            <person name="Riley R."/>
            <person name="Tritt A."/>
            <person name="Adam C."/>
            <person name="Daum C."/>
            <person name="Floudas D."/>
            <person name="Sun H."/>
            <person name="Yadav J.S."/>
            <person name="Pangilinan J."/>
            <person name="Larsson K.H."/>
            <person name="Matsuura K."/>
            <person name="Barry K."/>
            <person name="Labutti K."/>
            <person name="Kuo R."/>
            <person name="Ohm R.A."/>
            <person name="Bhattacharya S.S."/>
            <person name="Shirouzu T."/>
            <person name="Yoshinaga Y."/>
            <person name="Martin F.M."/>
            <person name="Grigoriev I.V."/>
            <person name="Hibbett D.S."/>
        </authorList>
    </citation>
    <scope>NUCLEOTIDE SEQUENCE [LARGE SCALE GENOMIC DNA]</scope>
    <source>
        <strain evidence="2 3">HHB12733</strain>
    </source>
</reference>
<dbReference type="STRING" id="1353952.A0A165DW22"/>
<keyword evidence="3" id="KW-1185">Reference proteome</keyword>
<sequence>MAVGIALCLCGLLDSPVNSLVSKVDYLLESGWTLPIAAVCYGFLMIADCIVLWLAGRLHRSSFKKEQQQTDQA</sequence>
<accession>A0A165DW22</accession>
<proteinExistence type="predicted"/>
<protein>
    <submittedName>
        <fullName evidence="2">Uncharacterized protein</fullName>
    </submittedName>
</protein>
<gene>
    <name evidence="2" type="ORF">CALCODRAFT_486189</name>
</gene>
<organism evidence="2 3">
    <name type="scientific">Calocera cornea HHB12733</name>
    <dbReference type="NCBI Taxonomy" id="1353952"/>
    <lineage>
        <taxon>Eukaryota</taxon>
        <taxon>Fungi</taxon>
        <taxon>Dikarya</taxon>
        <taxon>Basidiomycota</taxon>
        <taxon>Agaricomycotina</taxon>
        <taxon>Dacrymycetes</taxon>
        <taxon>Dacrymycetales</taxon>
        <taxon>Dacrymycetaceae</taxon>
        <taxon>Calocera</taxon>
    </lineage>
</organism>
<evidence type="ECO:0000313" key="2">
    <source>
        <dbReference type="EMBL" id="KZT53657.1"/>
    </source>
</evidence>
<evidence type="ECO:0000313" key="3">
    <source>
        <dbReference type="Proteomes" id="UP000076842"/>
    </source>
</evidence>